<proteinExistence type="predicted"/>
<reference evidence="1 2" key="1">
    <citation type="submission" date="2015-01" db="EMBL/GenBank/DDBJ databases">
        <title>The Genome Sequence of Cryptococcus gattii Ram5.</title>
        <authorList>
            <consortium name="The Broad Institute Genomics Platform"/>
            <person name="Cuomo C."/>
            <person name="Litvintseva A."/>
            <person name="Chen Y."/>
            <person name="Heitman J."/>
            <person name="Sun S."/>
            <person name="Springer D."/>
            <person name="Dromer F."/>
            <person name="Young S."/>
            <person name="Zeng Q."/>
            <person name="Gargeya S."/>
            <person name="Abouelleil A."/>
            <person name="Alvarado L."/>
            <person name="Chapman S.B."/>
            <person name="Gainer-Dewar J."/>
            <person name="Goldberg J."/>
            <person name="Griggs A."/>
            <person name="Gujja S."/>
            <person name="Hansen M."/>
            <person name="Howarth C."/>
            <person name="Imamovic A."/>
            <person name="Larimer J."/>
            <person name="Murphy C."/>
            <person name="Naylor J."/>
            <person name="Pearson M."/>
            <person name="Priest M."/>
            <person name="Roberts A."/>
            <person name="Saif S."/>
            <person name="Shea T."/>
            <person name="Sykes S."/>
            <person name="Wortman J."/>
            <person name="Nusbaum C."/>
            <person name="Birren B."/>
        </authorList>
    </citation>
    <scope>NUCLEOTIDE SEQUENCE [LARGE SCALE GENOMIC DNA]</scope>
    <source>
        <strain evidence="1 2">Ram5</strain>
    </source>
</reference>
<dbReference type="AlphaFoldDB" id="A0A0D0V8I3"/>
<dbReference type="Proteomes" id="UP000053392">
    <property type="component" value="Unassembled WGS sequence"/>
</dbReference>
<protein>
    <submittedName>
        <fullName evidence="1">Uncharacterized protein</fullName>
    </submittedName>
</protein>
<accession>A0A0D0V8I3</accession>
<name>A0A0D0V8I3_9TREE</name>
<dbReference type="HOGENOM" id="CLU_1626976_0_0_1"/>
<evidence type="ECO:0000313" key="1">
    <source>
        <dbReference type="EMBL" id="KIR42829.1"/>
    </source>
</evidence>
<gene>
    <name evidence="1" type="ORF">I313_01034</name>
</gene>
<evidence type="ECO:0000313" key="2">
    <source>
        <dbReference type="Proteomes" id="UP000053392"/>
    </source>
</evidence>
<keyword evidence="2" id="KW-1185">Reference proteome</keyword>
<organism evidence="1 2">
    <name type="scientific">Cryptococcus deuterogattii Ram5</name>
    <dbReference type="NCBI Taxonomy" id="1296110"/>
    <lineage>
        <taxon>Eukaryota</taxon>
        <taxon>Fungi</taxon>
        <taxon>Dikarya</taxon>
        <taxon>Basidiomycota</taxon>
        <taxon>Agaricomycotina</taxon>
        <taxon>Tremellomycetes</taxon>
        <taxon>Tremellales</taxon>
        <taxon>Cryptococcaceae</taxon>
        <taxon>Cryptococcus</taxon>
        <taxon>Cryptococcus gattii species complex</taxon>
    </lineage>
</organism>
<sequence>MLNQQLLSFEPIYLMAAGRRRRLWTPEGTQIAESYAAPTTATPRIISTNRTLPTSSSHPTASAHPCVCPLCGTPCPQTPAFLATEAGTVAAAPSEFPKSRMGMSTITPLPLTSQTTHPLLPLVFFPADPIRPPQINTPGVQVVVDLEPLKEEEEEASKEIGQG</sequence>
<dbReference type="EMBL" id="KN847897">
    <property type="protein sequence ID" value="KIR42829.1"/>
    <property type="molecule type" value="Genomic_DNA"/>
</dbReference>